<dbReference type="Proteomes" id="UP000267606">
    <property type="component" value="Unassembled WGS sequence"/>
</dbReference>
<feature type="compositionally biased region" description="Low complexity" evidence="1">
    <location>
        <begin position="40"/>
        <end position="51"/>
    </location>
</feature>
<reference evidence="2 3" key="2">
    <citation type="submission" date="2018-11" db="EMBL/GenBank/DDBJ databases">
        <authorList>
            <consortium name="Pathogen Informatics"/>
        </authorList>
    </citation>
    <scope>NUCLEOTIDE SEQUENCE [LARGE SCALE GENOMIC DNA]</scope>
</reference>
<dbReference type="EMBL" id="UZAJ01041223">
    <property type="protein sequence ID" value="VDP18892.1"/>
    <property type="molecule type" value="Genomic_DNA"/>
</dbReference>
<evidence type="ECO:0000313" key="2">
    <source>
        <dbReference type="EMBL" id="VDP18892.1"/>
    </source>
</evidence>
<feature type="region of interest" description="Disordered" evidence="1">
    <location>
        <begin position="32"/>
        <end position="51"/>
    </location>
</feature>
<sequence>MTHRHTLFLLDDENERPYSLFSTLVDTIKAVKGADSGDDSPNSPISRKRSISIVSKTSVGRRLSGIISKIRSREGSISNNEPIQQK</sequence>
<reference evidence="4" key="1">
    <citation type="submission" date="2016-06" db="UniProtKB">
        <authorList>
            <consortium name="WormBaseParasite"/>
        </authorList>
    </citation>
    <scope>IDENTIFICATION</scope>
</reference>
<protein>
    <submittedName>
        <fullName evidence="2 4">Uncharacterized protein</fullName>
    </submittedName>
</protein>
<evidence type="ECO:0000313" key="3">
    <source>
        <dbReference type="Proteomes" id="UP000267606"/>
    </source>
</evidence>
<dbReference type="STRING" id="387005.A0A183I4Z3"/>
<gene>
    <name evidence="2" type="ORF">OFLC_LOCUS14805</name>
</gene>
<organism evidence="4">
    <name type="scientific">Onchocerca flexuosa</name>
    <dbReference type="NCBI Taxonomy" id="387005"/>
    <lineage>
        <taxon>Eukaryota</taxon>
        <taxon>Metazoa</taxon>
        <taxon>Ecdysozoa</taxon>
        <taxon>Nematoda</taxon>
        <taxon>Chromadorea</taxon>
        <taxon>Rhabditida</taxon>
        <taxon>Spirurina</taxon>
        <taxon>Spiruromorpha</taxon>
        <taxon>Filarioidea</taxon>
        <taxon>Onchocercidae</taxon>
        <taxon>Onchocerca</taxon>
    </lineage>
</organism>
<accession>A0A183I4Z3</accession>
<dbReference type="AlphaFoldDB" id="A0A183I4Z3"/>
<name>A0A183I4Z3_9BILA</name>
<dbReference type="WBParaSite" id="OFLC_0001481601-mRNA-1">
    <property type="protein sequence ID" value="OFLC_0001481601-mRNA-1"/>
    <property type="gene ID" value="OFLC_0001481601"/>
</dbReference>
<proteinExistence type="predicted"/>
<evidence type="ECO:0000256" key="1">
    <source>
        <dbReference type="SAM" id="MobiDB-lite"/>
    </source>
</evidence>
<keyword evidence="3" id="KW-1185">Reference proteome</keyword>
<evidence type="ECO:0000313" key="4">
    <source>
        <dbReference type="WBParaSite" id="OFLC_0001481601-mRNA-1"/>
    </source>
</evidence>